<organism evidence="7 8">
    <name type="scientific">Moraxella tetraodonis</name>
    <dbReference type="NCBI Taxonomy" id="2767221"/>
    <lineage>
        <taxon>Bacteria</taxon>
        <taxon>Pseudomonadati</taxon>
        <taxon>Pseudomonadota</taxon>
        <taxon>Gammaproteobacteria</taxon>
        <taxon>Moraxellales</taxon>
        <taxon>Moraxellaceae</taxon>
        <taxon>Moraxella</taxon>
    </lineage>
</organism>
<accession>A0A9X2A0Y9</accession>
<name>A0A9X2A0Y9_9GAMM</name>
<evidence type="ECO:0000256" key="5">
    <source>
        <dbReference type="ARBA" id="ARBA00023136"/>
    </source>
</evidence>
<dbReference type="Gene3D" id="3.40.50.300">
    <property type="entry name" value="P-loop containing nucleotide triphosphate hydrolases"/>
    <property type="match status" value="1"/>
</dbReference>
<keyword evidence="8" id="KW-1185">Reference proteome</keyword>
<protein>
    <submittedName>
        <fullName evidence="7">Dynamin family protein</fullName>
    </submittedName>
</protein>
<gene>
    <name evidence="7" type="ORF">H9W84_03290</name>
</gene>
<dbReference type="RefSeq" id="WP_239741629.1">
    <property type="nucleotide sequence ID" value="NZ_JACSYB010000001.1"/>
</dbReference>
<evidence type="ECO:0000313" key="8">
    <source>
        <dbReference type="Proteomes" id="UP001139238"/>
    </source>
</evidence>
<reference evidence="7" key="1">
    <citation type="submission" date="2021-08" db="EMBL/GenBank/DDBJ databases">
        <title>Complete genome sequence of Moraxella sp strain PS-22.</title>
        <authorList>
            <person name="Das S.K."/>
        </authorList>
    </citation>
    <scope>NUCLEOTIDE SEQUENCE</scope>
    <source>
        <strain evidence="7">PS-22</strain>
    </source>
</reference>
<keyword evidence="5" id="KW-0472">Membrane</keyword>
<dbReference type="EMBL" id="JACSYB010000001">
    <property type="protein sequence ID" value="MCG8147150.1"/>
    <property type="molecule type" value="Genomic_DNA"/>
</dbReference>
<dbReference type="GO" id="GO:0003924">
    <property type="term" value="F:GTPase activity"/>
    <property type="evidence" value="ECO:0007669"/>
    <property type="project" value="InterPro"/>
</dbReference>
<evidence type="ECO:0000313" key="7">
    <source>
        <dbReference type="EMBL" id="MCG8147150.1"/>
    </source>
</evidence>
<feature type="domain" description="Dynamin N-terminal" evidence="6">
    <location>
        <begin position="88"/>
        <end position="239"/>
    </location>
</feature>
<dbReference type="SUPFAM" id="SSF52540">
    <property type="entry name" value="P-loop containing nucleoside triphosphate hydrolases"/>
    <property type="match status" value="1"/>
</dbReference>
<evidence type="ECO:0000256" key="4">
    <source>
        <dbReference type="ARBA" id="ARBA00023134"/>
    </source>
</evidence>
<dbReference type="Proteomes" id="UP001139238">
    <property type="component" value="Unassembled WGS sequence"/>
</dbReference>
<dbReference type="InterPro" id="IPR045063">
    <property type="entry name" value="Dynamin_N"/>
</dbReference>
<dbReference type="GO" id="GO:0005525">
    <property type="term" value="F:GTP binding"/>
    <property type="evidence" value="ECO:0007669"/>
    <property type="project" value="UniProtKB-KW"/>
</dbReference>
<sequence>MLETIDYQSRYEFICRAIAKDNDSQTISTTLNDSLNQLSKYLSKDLAELARRGSPDNFADIYAELQTEMVRFREFCEFPDLAQKVVIGIGGKFSAGKSTLINTLLGKKQLVTEIDPTTSLPTYLLLGNEAKVTALNLFNKKVELSMEEFQTLTHDEKKKYGSQIGSLFTSSFISDPEFNWQNIAILDTPGYTKPEDADYSERTDEKVARSQLNAAQFIIWLVSAEDGTIKEDDLQFLASLNADIPRLVLINKSDTKTPDDVVNIVALVKKTLADRNLPAVDVIPVSRKKRDYPIEPVLTWFDKWNEAPKEVTFAKNFKRKFRIYEQFLDSEERKAHMQLNRLNRILTLSKDEDISANAKELQNDVKSQLEYFTAIKNDLTALQQLFFDKLRQVGEQVGIAIPTLSAIEDFDFSGVNLLDLLVEVRESQGKQLIDYTHILRELTKPAVAKNVDLLLRRTSHNYFEIIHELTGAADSQTLDKLLRQDSNTKFFMNL</sequence>
<evidence type="ECO:0000256" key="1">
    <source>
        <dbReference type="ARBA" id="ARBA00004370"/>
    </source>
</evidence>
<dbReference type="PANTHER" id="PTHR10465:SF0">
    <property type="entry name" value="SARCALUMENIN"/>
    <property type="match status" value="1"/>
</dbReference>
<keyword evidence="3" id="KW-0378">Hydrolase</keyword>
<dbReference type="InterPro" id="IPR027094">
    <property type="entry name" value="Mitofusin_fam"/>
</dbReference>
<proteinExistence type="predicted"/>
<dbReference type="PANTHER" id="PTHR10465">
    <property type="entry name" value="TRANSMEMBRANE GTPASE FZO1"/>
    <property type="match status" value="1"/>
</dbReference>
<comment type="subcellular location">
    <subcellularLocation>
        <location evidence="1">Membrane</location>
    </subcellularLocation>
</comment>
<keyword evidence="2" id="KW-0547">Nucleotide-binding</keyword>
<dbReference type="Pfam" id="PF00350">
    <property type="entry name" value="Dynamin_N"/>
    <property type="match status" value="1"/>
</dbReference>
<dbReference type="GO" id="GO:0016020">
    <property type="term" value="C:membrane"/>
    <property type="evidence" value="ECO:0007669"/>
    <property type="project" value="UniProtKB-SubCell"/>
</dbReference>
<evidence type="ECO:0000256" key="2">
    <source>
        <dbReference type="ARBA" id="ARBA00022741"/>
    </source>
</evidence>
<dbReference type="InterPro" id="IPR027417">
    <property type="entry name" value="P-loop_NTPase"/>
</dbReference>
<comment type="caution">
    <text evidence="7">The sequence shown here is derived from an EMBL/GenBank/DDBJ whole genome shotgun (WGS) entry which is preliminary data.</text>
</comment>
<evidence type="ECO:0000256" key="3">
    <source>
        <dbReference type="ARBA" id="ARBA00022801"/>
    </source>
</evidence>
<evidence type="ECO:0000259" key="6">
    <source>
        <dbReference type="Pfam" id="PF00350"/>
    </source>
</evidence>
<keyword evidence="4" id="KW-0342">GTP-binding</keyword>
<dbReference type="AlphaFoldDB" id="A0A9X2A0Y9"/>